<keyword evidence="10" id="KW-0238">DNA-binding</keyword>
<dbReference type="InterPro" id="IPR001789">
    <property type="entry name" value="Sig_transdc_resp-reg_receiver"/>
</dbReference>
<keyword evidence="11" id="KW-0010">Activator</keyword>
<protein>
    <recommendedName>
        <fullName evidence="2">DNA-binding transcriptional regulator NtrC</fullName>
    </recommendedName>
    <alternativeName>
        <fullName evidence="14">Nitrogen regulation protein NR(I)</fullName>
    </alternativeName>
    <alternativeName>
        <fullName evidence="15">Nitrogen regulator I</fullName>
    </alternativeName>
</protein>
<dbReference type="InterPro" id="IPR025943">
    <property type="entry name" value="Sigma_54_int_dom_ATP-bd_2"/>
</dbReference>
<dbReference type="SMART" id="SM00382">
    <property type="entry name" value="AAA"/>
    <property type="match status" value="1"/>
</dbReference>
<evidence type="ECO:0000256" key="16">
    <source>
        <dbReference type="PROSITE-ProRule" id="PRU00169"/>
    </source>
</evidence>
<feature type="domain" description="Sigma-54 factor interaction" evidence="17">
    <location>
        <begin position="145"/>
        <end position="374"/>
    </location>
</feature>
<evidence type="ECO:0000256" key="2">
    <source>
        <dbReference type="ARBA" id="ARBA00019059"/>
    </source>
</evidence>
<keyword evidence="3" id="KW-0963">Cytoplasm</keyword>
<dbReference type="PROSITE" id="PS00675">
    <property type="entry name" value="SIGMA54_INTERACT_1"/>
    <property type="match status" value="1"/>
</dbReference>
<dbReference type="EMBL" id="CP092109">
    <property type="protein sequence ID" value="UWZ78878.1"/>
    <property type="molecule type" value="Genomic_DNA"/>
</dbReference>
<keyword evidence="6" id="KW-0547">Nucleotide-binding</keyword>
<dbReference type="Gene3D" id="1.10.8.60">
    <property type="match status" value="1"/>
</dbReference>
<dbReference type="Pfam" id="PF00072">
    <property type="entry name" value="Response_reg"/>
    <property type="match status" value="1"/>
</dbReference>
<dbReference type="Gene3D" id="1.10.10.60">
    <property type="entry name" value="Homeodomain-like"/>
    <property type="match status" value="1"/>
</dbReference>
<reference evidence="19" key="1">
    <citation type="journal article" date="2022" name="Environ. Microbiol.">
        <title>Geoalkalibacter halelectricus SAP #1 sp. nov. possessing extracellular electron transfer and mineral#reducing capabilities from a haloalkaline environment.</title>
        <authorList>
            <person name="Yadav S."/>
            <person name="Singh R."/>
            <person name="Sundharam S.S."/>
            <person name="Chaudhary S."/>
            <person name="Krishnamurthi S."/>
            <person name="Patil S.A."/>
        </authorList>
    </citation>
    <scope>NUCLEOTIDE SEQUENCE</scope>
    <source>
        <strain evidence="19">SAP-1</strain>
    </source>
</reference>
<evidence type="ECO:0000313" key="20">
    <source>
        <dbReference type="Proteomes" id="UP001060414"/>
    </source>
</evidence>
<evidence type="ECO:0000256" key="9">
    <source>
        <dbReference type="ARBA" id="ARBA00023015"/>
    </source>
</evidence>
<keyword evidence="8" id="KW-0902">Two-component regulatory system</keyword>
<evidence type="ECO:0000256" key="5">
    <source>
        <dbReference type="ARBA" id="ARBA00022553"/>
    </source>
</evidence>
<dbReference type="PROSITE" id="PS00688">
    <property type="entry name" value="SIGMA54_INTERACT_3"/>
    <property type="match status" value="1"/>
</dbReference>
<dbReference type="SUPFAM" id="SSF46689">
    <property type="entry name" value="Homeodomain-like"/>
    <property type="match status" value="1"/>
</dbReference>
<evidence type="ECO:0000256" key="12">
    <source>
        <dbReference type="ARBA" id="ARBA00023163"/>
    </source>
</evidence>
<keyword evidence="12" id="KW-0804">Transcription</keyword>
<dbReference type="PANTHER" id="PTHR32071:SF95">
    <property type="entry name" value="DNA-BINDING TRANSCRIPTIONAL REGULATOR NTRC"/>
    <property type="match status" value="1"/>
</dbReference>
<dbReference type="Pfam" id="PF00158">
    <property type="entry name" value="Sigma54_activat"/>
    <property type="match status" value="1"/>
</dbReference>
<evidence type="ECO:0000256" key="1">
    <source>
        <dbReference type="ARBA" id="ARBA00004496"/>
    </source>
</evidence>
<dbReference type="Pfam" id="PF25601">
    <property type="entry name" value="AAA_lid_14"/>
    <property type="match status" value="1"/>
</dbReference>
<dbReference type="SUPFAM" id="SSF52172">
    <property type="entry name" value="CheY-like"/>
    <property type="match status" value="1"/>
</dbReference>
<keyword evidence="7" id="KW-0067">ATP-binding</keyword>
<gene>
    <name evidence="19" type="ORF">L9S41_14490</name>
</gene>
<comment type="subcellular location">
    <subcellularLocation>
        <location evidence="1">Cytoplasm</location>
    </subcellularLocation>
</comment>
<evidence type="ECO:0000259" key="18">
    <source>
        <dbReference type="PROSITE" id="PS50110"/>
    </source>
</evidence>
<dbReference type="PROSITE" id="PS00676">
    <property type="entry name" value="SIGMA54_INTERACT_2"/>
    <property type="match status" value="1"/>
</dbReference>
<keyword evidence="20" id="KW-1185">Reference proteome</keyword>
<dbReference type="PRINTS" id="PR01590">
    <property type="entry name" value="HTHFIS"/>
</dbReference>
<dbReference type="Pfam" id="PF02954">
    <property type="entry name" value="HTH_8"/>
    <property type="match status" value="1"/>
</dbReference>
<evidence type="ECO:0000259" key="17">
    <source>
        <dbReference type="PROSITE" id="PS50045"/>
    </source>
</evidence>
<dbReference type="InterPro" id="IPR025662">
    <property type="entry name" value="Sigma_54_int_dom_ATP-bd_1"/>
</dbReference>
<dbReference type="RefSeq" id="WP_260747238.1">
    <property type="nucleotide sequence ID" value="NZ_CP092109.1"/>
</dbReference>
<dbReference type="InterPro" id="IPR009057">
    <property type="entry name" value="Homeodomain-like_sf"/>
</dbReference>
<dbReference type="SMART" id="SM00448">
    <property type="entry name" value="REC"/>
    <property type="match status" value="1"/>
</dbReference>
<evidence type="ECO:0000256" key="15">
    <source>
        <dbReference type="ARBA" id="ARBA00031910"/>
    </source>
</evidence>
<sequence>MTRKVYICDDEEGMLRYLRKTVADWGFDVHTFTAATKMLATLEKEEDQGGVLLLDIRMPEMDGLEVLGRVREKYPDLGVVMMTGYGTIDSAVEAIKLGAFDYLTKPFPEERLETVLARCFERLQLLAENRALKKDLQRRLAPGEIIYRSRRFGEVHDMALRVAESDVSVLLLGESGTGKELVAAAVHYASPRAERRFLALNCAALTETLLESQLFGHLRGAFTGAAQNQKGLLEEADGGTLFLDEVGELSPGLQAKLLRVLQQGEFIPVGATRAKRVDVRFVAATNKDLEDMVAAGTFREDLYYRLNVLTLQLPPLRERPEDVEILAHHFLERAALRLGRSFEGIAPDALEALRNYSWPGNVRELQNVIERGTILARGTVLTSEDLPLQLSRPRATETFESAGPEPVTLRDAERLQVAKILHRTNWNKSRAARMLDITRRTLDRKIQDYDLEPEKS</sequence>
<evidence type="ECO:0000256" key="11">
    <source>
        <dbReference type="ARBA" id="ARBA00023159"/>
    </source>
</evidence>
<dbReference type="InterPro" id="IPR011006">
    <property type="entry name" value="CheY-like_superfamily"/>
</dbReference>
<dbReference type="InterPro" id="IPR027417">
    <property type="entry name" value="P-loop_NTPase"/>
</dbReference>
<dbReference type="InterPro" id="IPR003593">
    <property type="entry name" value="AAA+_ATPase"/>
</dbReference>
<dbReference type="Gene3D" id="3.40.50.2300">
    <property type="match status" value="1"/>
</dbReference>
<proteinExistence type="predicted"/>
<feature type="modified residue" description="4-aspartylphosphate" evidence="16">
    <location>
        <position position="55"/>
    </location>
</feature>
<organism evidence="19 20">
    <name type="scientific">Geoalkalibacter halelectricus</name>
    <dbReference type="NCBI Taxonomy" id="2847045"/>
    <lineage>
        <taxon>Bacteria</taxon>
        <taxon>Pseudomonadati</taxon>
        <taxon>Thermodesulfobacteriota</taxon>
        <taxon>Desulfuromonadia</taxon>
        <taxon>Desulfuromonadales</taxon>
        <taxon>Geoalkalibacteraceae</taxon>
        <taxon>Geoalkalibacter</taxon>
    </lineage>
</organism>
<dbReference type="InterPro" id="IPR058031">
    <property type="entry name" value="AAA_lid_NorR"/>
</dbReference>
<accession>A0ABY5ZJT9</accession>
<dbReference type="PROSITE" id="PS50045">
    <property type="entry name" value="SIGMA54_INTERACT_4"/>
    <property type="match status" value="1"/>
</dbReference>
<dbReference type="PROSITE" id="PS50110">
    <property type="entry name" value="RESPONSE_REGULATORY"/>
    <property type="match status" value="1"/>
</dbReference>
<evidence type="ECO:0000256" key="6">
    <source>
        <dbReference type="ARBA" id="ARBA00022741"/>
    </source>
</evidence>
<evidence type="ECO:0000256" key="4">
    <source>
        <dbReference type="ARBA" id="ARBA00022491"/>
    </source>
</evidence>
<keyword evidence="4" id="KW-0678">Repressor</keyword>
<feature type="domain" description="Response regulatory" evidence="18">
    <location>
        <begin position="4"/>
        <end position="120"/>
    </location>
</feature>
<evidence type="ECO:0000256" key="3">
    <source>
        <dbReference type="ARBA" id="ARBA00022490"/>
    </source>
</evidence>
<evidence type="ECO:0000256" key="13">
    <source>
        <dbReference type="ARBA" id="ARBA00023231"/>
    </source>
</evidence>
<dbReference type="InterPro" id="IPR025944">
    <property type="entry name" value="Sigma_54_int_dom_CS"/>
</dbReference>
<evidence type="ECO:0000256" key="10">
    <source>
        <dbReference type="ARBA" id="ARBA00023125"/>
    </source>
</evidence>
<dbReference type="CDD" id="cd00009">
    <property type="entry name" value="AAA"/>
    <property type="match status" value="1"/>
</dbReference>
<dbReference type="Proteomes" id="UP001060414">
    <property type="component" value="Chromosome"/>
</dbReference>
<dbReference type="InterPro" id="IPR002197">
    <property type="entry name" value="HTH_Fis"/>
</dbReference>
<evidence type="ECO:0000256" key="8">
    <source>
        <dbReference type="ARBA" id="ARBA00023012"/>
    </source>
</evidence>
<evidence type="ECO:0000256" key="7">
    <source>
        <dbReference type="ARBA" id="ARBA00022840"/>
    </source>
</evidence>
<dbReference type="Gene3D" id="3.40.50.300">
    <property type="entry name" value="P-loop containing nucleotide triphosphate hydrolases"/>
    <property type="match status" value="1"/>
</dbReference>
<keyword evidence="13" id="KW-0535">Nitrogen fixation</keyword>
<evidence type="ECO:0000313" key="19">
    <source>
        <dbReference type="EMBL" id="UWZ78878.1"/>
    </source>
</evidence>
<keyword evidence="9" id="KW-0805">Transcription regulation</keyword>
<keyword evidence="5 16" id="KW-0597">Phosphoprotein</keyword>
<evidence type="ECO:0000256" key="14">
    <source>
        <dbReference type="ARBA" id="ARBA00029881"/>
    </source>
</evidence>
<dbReference type="InterPro" id="IPR002078">
    <property type="entry name" value="Sigma_54_int"/>
</dbReference>
<dbReference type="PANTHER" id="PTHR32071">
    <property type="entry name" value="TRANSCRIPTIONAL REGULATORY PROTEIN"/>
    <property type="match status" value="1"/>
</dbReference>
<name>A0ABY5ZJT9_9BACT</name>
<dbReference type="SUPFAM" id="SSF52540">
    <property type="entry name" value="P-loop containing nucleoside triphosphate hydrolases"/>
    <property type="match status" value="1"/>
</dbReference>